<dbReference type="PROSITE" id="PS51192">
    <property type="entry name" value="HELICASE_ATP_BIND_1"/>
    <property type="match status" value="1"/>
</dbReference>
<dbReference type="CDD" id="cd18804">
    <property type="entry name" value="SF2_C_priA"/>
    <property type="match status" value="1"/>
</dbReference>
<dbReference type="GO" id="GO:1990077">
    <property type="term" value="C:primosome complex"/>
    <property type="evidence" value="ECO:0007669"/>
    <property type="project" value="UniProtKB-KW"/>
</dbReference>
<feature type="domain" description="Helicase ATP-binding" evidence="13">
    <location>
        <begin position="214"/>
        <end position="381"/>
    </location>
</feature>
<organism evidence="15">
    <name type="scientific">marine metagenome</name>
    <dbReference type="NCBI Taxonomy" id="408172"/>
    <lineage>
        <taxon>unclassified sequences</taxon>
        <taxon>metagenomes</taxon>
        <taxon>ecological metagenomes</taxon>
    </lineage>
</organism>
<dbReference type="InterPro" id="IPR014001">
    <property type="entry name" value="Helicase_ATP-bd"/>
</dbReference>
<evidence type="ECO:0000313" key="15">
    <source>
        <dbReference type="EMBL" id="SVA42481.1"/>
    </source>
</evidence>
<dbReference type="InterPro" id="IPR041222">
    <property type="entry name" value="PriA_3primeBD"/>
</dbReference>
<dbReference type="InterPro" id="IPR001650">
    <property type="entry name" value="Helicase_C-like"/>
</dbReference>
<dbReference type="InterPro" id="IPR041236">
    <property type="entry name" value="PriA_C"/>
</dbReference>
<dbReference type="GO" id="GO:0006269">
    <property type="term" value="P:DNA replication, synthesis of primer"/>
    <property type="evidence" value="ECO:0007669"/>
    <property type="project" value="UniProtKB-KW"/>
</dbReference>
<dbReference type="SMART" id="SM00487">
    <property type="entry name" value="DEXDc"/>
    <property type="match status" value="1"/>
</dbReference>
<dbReference type="InterPro" id="IPR005259">
    <property type="entry name" value="PriA"/>
</dbReference>
<keyword evidence="8" id="KW-0067">ATP-binding</keyword>
<dbReference type="InterPro" id="IPR042115">
    <property type="entry name" value="PriA_3primeBD_sf"/>
</dbReference>
<keyword evidence="2" id="KW-0235">DNA replication</keyword>
<dbReference type="InterPro" id="IPR040498">
    <property type="entry name" value="PriA_CRR"/>
</dbReference>
<dbReference type="FunFam" id="3.40.50.300:FF:000489">
    <property type="entry name" value="Primosome assembly protein PriA"/>
    <property type="match status" value="1"/>
</dbReference>
<dbReference type="NCBIfam" id="TIGR00595">
    <property type="entry name" value="priA"/>
    <property type="match status" value="1"/>
</dbReference>
<dbReference type="PROSITE" id="PS51194">
    <property type="entry name" value="HELICASE_CTER"/>
    <property type="match status" value="1"/>
</dbReference>
<dbReference type="GO" id="GO:0003677">
    <property type="term" value="F:DNA binding"/>
    <property type="evidence" value="ECO:0007669"/>
    <property type="project" value="UniProtKB-KW"/>
</dbReference>
<keyword evidence="6" id="KW-0347">Helicase</keyword>
<dbReference type="InterPro" id="IPR027417">
    <property type="entry name" value="P-loop_NTPase"/>
</dbReference>
<accession>A0A381VR19</accession>
<keyword evidence="10" id="KW-0413">Isomerase</keyword>
<dbReference type="GO" id="GO:0006270">
    <property type="term" value="P:DNA replication initiation"/>
    <property type="evidence" value="ECO:0007669"/>
    <property type="project" value="TreeGrafter"/>
</dbReference>
<evidence type="ECO:0000259" key="14">
    <source>
        <dbReference type="PROSITE" id="PS51194"/>
    </source>
</evidence>
<dbReference type="EMBL" id="UINC01009473">
    <property type="protein sequence ID" value="SVA42481.1"/>
    <property type="molecule type" value="Genomic_DNA"/>
</dbReference>
<evidence type="ECO:0000256" key="7">
    <source>
        <dbReference type="ARBA" id="ARBA00022833"/>
    </source>
</evidence>
<keyword evidence="5" id="KW-0378">Hydrolase</keyword>
<keyword evidence="9" id="KW-0238">DNA-binding</keyword>
<dbReference type="Pfam" id="PF00271">
    <property type="entry name" value="Helicase_C"/>
    <property type="match status" value="1"/>
</dbReference>
<dbReference type="Pfam" id="PF18074">
    <property type="entry name" value="PriA_C"/>
    <property type="match status" value="1"/>
</dbReference>
<dbReference type="AlphaFoldDB" id="A0A381VR19"/>
<keyword evidence="7" id="KW-0862">Zinc</keyword>
<evidence type="ECO:0000256" key="9">
    <source>
        <dbReference type="ARBA" id="ARBA00023125"/>
    </source>
</evidence>
<dbReference type="GO" id="GO:0006310">
    <property type="term" value="P:DNA recombination"/>
    <property type="evidence" value="ECO:0007669"/>
    <property type="project" value="InterPro"/>
</dbReference>
<dbReference type="InterPro" id="IPR011545">
    <property type="entry name" value="DEAD/DEAH_box_helicase_dom"/>
</dbReference>
<evidence type="ECO:0000259" key="13">
    <source>
        <dbReference type="PROSITE" id="PS51192"/>
    </source>
</evidence>
<dbReference type="GO" id="GO:0043138">
    <property type="term" value="F:3'-5' DNA helicase activity"/>
    <property type="evidence" value="ECO:0007669"/>
    <property type="project" value="UniProtKB-EC"/>
</dbReference>
<evidence type="ECO:0000256" key="11">
    <source>
        <dbReference type="ARBA" id="ARBA00034808"/>
    </source>
</evidence>
<comment type="catalytic activity">
    <reaction evidence="12">
        <text>ATP + H2O = ADP + phosphate + H(+)</text>
        <dbReference type="Rhea" id="RHEA:13065"/>
        <dbReference type="ChEBI" id="CHEBI:15377"/>
        <dbReference type="ChEBI" id="CHEBI:15378"/>
        <dbReference type="ChEBI" id="CHEBI:30616"/>
        <dbReference type="ChEBI" id="CHEBI:43474"/>
        <dbReference type="ChEBI" id="CHEBI:456216"/>
        <dbReference type="EC" id="5.6.2.4"/>
    </reaction>
</comment>
<dbReference type="CDD" id="cd17929">
    <property type="entry name" value="DEXHc_priA"/>
    <property type="match status" value="1"/>
</dbReference>
<evidence type="ECO:0000256" key="2">
    <source>
        <dbReference type="ARBA" id="ARBA00022705"/>
    </source>
</evidence>
<dbReference type="PANTHER" id="PTHR30580:SF0">
    <property type="entry name" value="PRIMOSOMAL PROTEIN N"/>
    <property type="match status" value="1"/>
</dbReference>
<evidence type="ECO:0000256" key="12">
    <source>
        <dbReference type="ARBA" id="ARBA00048988"/>
    </source>
</evidence>
<dbReference type="GO" id="GO:0006302">
    <property type="term" value="P:double-strand break repair"/>
    <property type="evidence" value="ECO:0007669"/>
    <property type="project" value="InterPro"/>
</dbReference>
<feature type="domain" description="Helicase C-terminal" evidence="14">
    <location>
        <begin position="479"/>
        <end position="638"/>
    </location>
</feature>
<evidence type="ECO:0000256" key="4">
    <source>
        <dbReference type="ARBA" id="ARBA00022741"/>
    </source>
</evidence>
<dbReference type="GO" id="GO:0016787">
    <property type="term" value="F:hydrolase activity"/>
    <property type="evidence" value="ECO:0007669"/>
    <property type="project" value="UniProtKB-KW"/>
</dbReference>
<dbReference type="GO" id="GO:0046872">
    <property type="term" value="F:metal ion binding"/>
    <property type="evidence" value="ECO:0007669"/>
    <property type="project" value="UniProtKB-KW"/>
</dbReference>
<reference evidence="15" key="1">
    <citation type="submission" date="2018-05" db="EMBL/GenBank/DDBJ databases">
        <authorList>
            <person name="Lanie J.A."/>
            <person name="Ng W.-L."/>
            <person name="Kazmierczak K.M."/>
            <person name="Andrzejewski T.M."/>
            <person name="Davidsen T.M."/>
            <person name="Wayne K.J."/>
            <person name="Tettelin H."/>
            <person name="Glass J.I."/>
            <person name="Rusch D."/>
            <person name="Podicherti R."/>
            <person name="Tsui H.-C.T."/>
            <person name="Winkler M.E."/>
        </authorList>
    </citation>
    <scope>NUCLEOTIDE SEQUENCE</scope>
</reference>
<evidence type="ECO:0000256" key="1">
    <source>
        <dbReference type="ARBA" id="ARBA00022515"/>
    </source>
</evidence>
<gene>
    <name evidence="15" type="ORF">METZ01_LOCUS95335</name>
</gene>
<dbReference type="Gene3D" id="3.40.1440.60">
    <property type="entry name" value="PriA, 3(prime) DNA-binding domain"/>
    <property type="match status" value="1"/>
</dbReference>
<sequence length="745" mass="83796">MFAKVAFPISGYQTFTYKIPGNLASDIRIGSRVMAPFGRRNVQGIVTWKKSTSSFKGKIKTISSIVDDIPVMTPELWKLIEWMSQYYVAPIGQVAKTVLPSVLSTRYNPPKNWYVQPVSIVDDEDLNLLKTKAPRQFKIHQKIWQEEKPVKVATLKQLASNPFDACRGLEKKGLVTLFEQPSLPDVTGFTFSPIQKKVVFNSHQQKAVDSIISALNSESYKPFLLHGVTGSGKTEIYVEAVRDCLSRKRTAIILLPEISLTPQIAGRFRAVFGDTVALWHSKLTKAQRSWTWKEICKGTFKVVIGARSAVFAPFKGLGLIVIDEEQESSFRQDSPAPRYHAREVALMRSTIEQSTVVISSATPSLESYYNHLHGKLKYLNLPERFGGAKYPKVHLVDMLSEQDESGKFGIIFSGLLQDKIEERLNKKEQIILLQNRRGHSPVIRCGDCGEIVMCPNCKVALTYHHRGTRLLCHGCGHFETEQRENCLHCGSGHLKYFGAGTQRVESILEETFPDAKISRLDFDTTRTGSGLTSILKSFSKGKIDILLGTQMIAKGLDFPNATLVGIINADLGLHIPDFRAGERIFQLIYQASGRAGRREKQGEVVIQTYVPDNPVIKCAAKLDMIKYYNIALSERNELSYPPFSWMAKIELFGPNQSSVETLSDKIAKSLNGKYKGLEIMGPAICYFEKLRNQYRFQIVFKSSKSIDSNGKKLHAFIDKNFKDSKNKFKLGKNRINLHIDPLSLL</sequence>
<name>A0A381VR19_9ZZZZ</name>
<evidence type="ECO:0000256" key="10">
    <source>
        <dbReference type="ARBA" id="ARBA00023235"/>
    </source>
</evidence>
<dbReference type="HAMAP" id="MF_00983">
    <property type="entry name" value="PriA"/>
    <property type="match status" value="1"/>
</dbReference>
<evidence type="ECO:0000256" key="5">
    <source>
        <dbReference type="ARBA" id="ARBA00022801"/>
    </source>
</evidence>
<dbReference type="EC" id="5.6.2.4" evidence="11"/>
<protein>
    <recommendedName>
        <fullName evidence="11">DNA 3'-5' helicase</fullName>
        <ecNumber evidence="11">5.6.2.4</ecNumber>
    </recommendedName>
</protein>
<dbReference type="SUPFAM" id="SSF52540">
    <property type="entry name" value="P-loop containing nucleoside triphosphate hydrolases"/>
    <property type="match status" value="2"/>
</dbReference>
<dbReference type="SMART" id="SM00490">
    <property type="entry name" value="HELICc"/>
    <property type="match status" value="1"/>
</dbReference>
<dbReference type="GO" id="GO:0005524">
    <property type="term" value="F:ATP binding"/>
    <property type="evidence" value="ECO:0007669"/>
    <property type="project" value="UniProtKB-KW"/>
</dbReference>
<dbReference type="PANTHER" id="PTHR30580">
    <property type="entry name" value="PRIMOSOMAL PROTEIN N"/>
    <property type="match status" value="1"/>
</dbReference>
<dbReference type="FunFam" id="3.40.1440.60:FF:000001">
    <property type="entry name" value="Primosomal protein N"/>
    <property type="match status" value="1"/>
</dbReference>
<keyword evidence="1" id="KW-0639">Primosome</keyword>
<keyword evidence="4" id="KW-0547">Nucleotide-binding</keyword>
<evidence type="ECO:0000256" key="3">
    <source>
        <dbReference type="ARBA" id="ARBA00022723"/>
    </source>
</evidence>
<dbReference type="Pfam" id="PF17764">
    <property type="entry name" value="PriA_3primeBD"/>
    <property type="match status" value="1"/>
</dbReference>
<proteinExistence type="inferred from homology"/>
<evidence type="ECO:0000256" key="8">
    <source>
        <dbReference type="ARBA" id="ARBA00022840"/>
    </source>
</evidence>
<keyword evidence="3" id="KW-0479">Metal-binding</keyword>
<evidence type="ECO:0000256" key="6">
    <source>
        <dbReference type="ARBA" id="ARBA00022806"/>
    </source>
</evidence>
<dbReference type="Gene3D" id="3.40.50.300">
    <property type="entry name" value="P-loop containing nucleotide triphosphate hydrolases"/>
    <property type="match status" value="2"/>
</dbReference>
<dbReference type="Pfam" id="PF00270">
    <property type="entry name" value="DEAD"/>
    <property type="match status" value="1"/>
</dbReference>
<dbReference type="Pfam" id="PF18319">
    <property type="entry name" value="Zn_ribbon_PriA"/>
    <property type="match status" value="1"/>
</dbReference>